<dbReference type="EMBL" id="VYZN01000057">
    <property type="protein sequence ID" value="KAE9525948.1"/>
    <property type="molecule type" value="Genomic_DNA"/>
</dbReference>
<dbReference type="AlphaFoldDB" id="A0A6G0T644"/>
<evidence type="ECO:0000313" key="2">
    <source>
        <dbReference type="Proteomes" id="UP000475862"/>
    </source>
</evidence>
<organism evidence="1 2">
    <name type="scientific">Aphis glycines</name>
    <name type="common">Soybean aphid</name>
    <dbReference type="NCBI Taxonomy" id="307491"/>
    <lineage>
        <taxon>Eukaryota</taxon>
        <taxon>Metazoa</taxon>
        <taxon>Ecdysozoa</taxon>
        <taxon>Arthropoda</taxon>
        <taxon>Hexapoda</taxon>
        <taxon>Insecta</taxon>
        <taxon>Pterygota</taxon>
        <taxon>Neoptera</taxon>
        <taxon>Paraneoptera</taxon>
        <taxon>Hemiptera</taxon>
        <taxon>Sternorrhyncha</taxon>
        <taxon>Aphidomorpha</taxon>
        <taxon>Aphidoidea</taxon>
        <taxon>Aphididae</taxon>
        <taxon>Aphidini</taxon>
        <taxon>Aphis</taxon>
        <taxon>Aphis</taxon>
    </lineage>
</organism>
<dbReference type="Proteomes" id="UP000475862">
    <property type="component" value="Unassembled WGS sequence"/>
</dbReference>
<evidence type="ECO:0000313" key="1">
    <source>
        <dbReference type="EMBL" id="KAE9525948.1"/>
    </source>
</evidence>
<gene>
    <name evidence="1" type="ORF">AGLY_013997</name>
</gene>
<sequence length="171" mass="19530">MTVLLISSFSIVRIYKRVDSNGKIVPRKLIIVINDNVMKAVCCTICIAFNTSSVLSNFNSGCTNFKNIYSAIEFHENKFVVNNGMMNKRKKQVFEIIKFIGKRNLSDLGTDEGLYDLEDLNMKRGNFLELLKFTANRDTVDTLTALKTSSNYLFALFSTQKSKNLCLVWQR</sequence>
<accession>A0A6G0T644</accession>
<proteinExistence type="predicted"/>
<reference evidence="1 2" key="1">
    <citation type="submission" date="2019-08" db="EMBL/GenBank/DDBJ databases">
        <title>The genome of the soybean aphid Biotype 1, its phylome, world population structure and adaptation to the North American continent.</title>
        <authorList>
            <person name="Giordano R."/>
            <person name="Donthu R.K."/>
            <person name="Hernandez A.G."/>
            <person name="Wright C.L."/>
            <person name="Zimin A.V."/>
        </authorList>
    </citation>
    <scope>NUCLEOTIDE SEQUENCE [LARGE SCALE GENOMIC DNA]</scope>
    <source>
        <tissue evidence="1">Whole aphids</tissue>
    </source>
</reference>
<dbReference type="OrthoDB" id="6605989at2759"/>
<keyword evidence="2" id="KW-1185">Reference proteome</keyword>
<name>A0A6G0T644_APHGL</name>
<protein>
    <submittedName>
        <fullName evidence="1">Uncharacterized protein</fullName>
    </submittedName>
</protein>
<comment type="caution">
    <text evidence="1">The sequence shown here is derived from an EMBL/GenBank/DDBJ whole genome shotgun (WGS) entry which is preliminary data.</text>
</comment>